<keyword evidence="4 6" id="KW-1133">Transmembrane helix</keyword>
<dbReference type="GO" id="GO:0005886">
    <property type="term" value="C:plasma membrane"/>
    <property type="evidence" value="ECO:0007669"/>
    <property type="project" value="UniProtKB-SubCell"/>
</dbReference>
<dbReference type="AlphaFoldDB" id="A0A4R1HL28"/>
<keyword evidence="8" id="KW-1185">Reference proteome</keyword>
<sequence>MHIDLPVTVAGLVVGILVGLTGMGGGALLTPLLVLVFRVSPLAAISSDLLTSLVMKPVGAAVHARRGTVNWTLVGWLSAGAVPAGFAGAVVIGMIGHGAGVTDPLKLIIGIALCAAVATTVFRQVMDRRAARRAEPVDGAPPVRPVVTVLIGVVGGFAVGLTSVGAGSLIIAMLLVAYPGLRPSHLVGTDIMQAIPLVAAATVGHLIFGDVQFALTASLLLGALPGVYLGARLSAQGPVAVIRPVVTAVLLASALALLDVAPGWIVVGTVGALVLTAGLSRTPRHVLPPVDDRAPEPAGRT</sequence>
<protein>
    <recommendedName>
        <fullName evidence="6">Probable membrane transporter protein</fullName>
    </recommendedName>
</protein>
<feature type="transmembrane region" description="Helical" evidence="6">
    <location>
        <begin position="107"/>
        <end position="125"/>
    </location>
</feature>
<feature type="transmembrane region" description="Helical" evidence="6">
    <location>
        <begin position="213"/>
        <end position="231"/>
    </location>
</feature>
<gene>
    <name evidence="7" type="ORF">EV378_5184</name>
</gene>
<dbReference type="Pfam" id="PF01925">
    <property type="entry name" value="TauE"/>
    <property type="match status" value="1"/>
</dbReference>
<keyword evidence="6" id="KW-1003">Cell membrane</keyword>
<evidence type="ECO:0000256" key="3">
    <source>
        <dbReference type="ARBA" id="ARBA00022692"/>
    </source>
</evidence>
<evidence type="ECO:0000256" key="2">
    <source>
        <dbReference type="ARBA" id="ARBA00009142"/>
    </source>
</evidence>
<accession>A0A4R1HL28</accession>
<dbReference type="EMBL" id="SMFZ01000002">
    <property type="protein sequence ID" value="TCK21205.1"/>
    <property type="molecule type" value="Genomic_DNA"/>
</dbReference>
<evidence type="ECO:0000313" key="8">
    <source>
        <dbReference type="Proteomes" id="UP000295560"/>
    </source>
</evidence>
<keyword evidence="3 6" id="KW-0812">Transmembrane</keyword>
<evidence type="ECO:0000256" key="5">
    <source>
        <dbReference type="ARBA" id="ARBA00023136"/>
    </source>
</evidence>
<reference evidence="7 8" key="1">
    <citation type="submission" date="2019-03" db="EMBL/GenBank/DDBJ databases">
        <title>Sequencing the genomes of 1000 actinobacteria strains.</title>
        <authorList>
            <person name="Klenk H.-P."/>
        </authorList>
    </citation>
    <scope>NUCLEOTIDE SEQUENCE [LARGE SCALE GENOMIC DNA]</scope>
    <source>
        <strain evidence="7 8">DSM 44969</strain>
    </source>
</reference>
<proteinExistence type="inferred from homology"/>
<evidence type="ECO:0000313" key="7">
    <source>
        <dbReference type="EMBL" id="TCK21205.1"/>
    </source>
</evidence>
<evidence type="ECO:0000256" key="1">
    <source>
        <dbReference type="ARBA" id="ARBA00004141"/>
    </source>
</evidence>
<comment type="subcellular location">
    <subcellularLocation>
        <location evidence="6">Cell membrane</location>
        <topology evidence="6">Multi-pass membrane protein</topology>
    </subcellularLocation>
    <subcellularLocation>
        <location evidence="1">Membrane</location>
        <topology evidence="1">Multi-pass membrane protein</topology>
    </subcellularLocation>
</comment>
<organism evidence="7 8">
    <name type="scientific">Pseudonocardia endophytica</name>
    <dbReference type="NCBI Taxonomy" id="401976"/>
    <lineage>
        <taxon>Bacteria</taxon>
        <taxon>Bacillati</taxon>
        <taxon>Actinomycetota</taxon>
        <taxon>Actinomycetes</taxon>
        <taxon>Pseudonocardiales</taxon>
        <taxon>Pseudonocardiaceae</taxon>
        <taxon>Pseudonocardia</taxon>
    </lineage>
</organism>
<comment type="caution">
    <text evidence="7">The sequence shown here is derived from an EMBL/GenBank/DDBJ whole genome shotgun (WGS) entry which is preliminary data.</text>
</comment>
<dbReference type="PANTHER" id="PTHR43701:SF2">
    <property type="entry name" value="MEMBRANE TRANSPORTER PROTEIN YJNA-RELATED"/>
    <property type="match status" value="1"/>
</dbReference>
<feature type="transmembrane region" description="Helical" evidence="6">
    <location>
        <begin position="12"/>
        <end position="37"/>
    </location>
</feature>
<keyword evidence="5 6" id="KW-0472">Membrane</keyword>
<dbReference type="InterPro" id="IPR002781">
    <property type="entry name" value="TM_pro_TauE-like"/>
</dbReference>
<feature type="transmembrane region" description="Helical" evidence="6">
    <location>
        <begin position="251"/>
        <end position="275"/>
    </location>
</feature>
<dbReference type="InterPro" id="IPR051598">
    <property type="entry name" value="TSUP/Inactive_protease-like"/>
</dbReference>
<dbReference type="Proteomes" id="UP000295560">
    <property type="component" value="Unassembled WGS sequence"/>
</dbReference>
<name>A0A4R1HL28_PSEEN</name>
<comment type="similarity">
    <text evidence="2 6">Belongs to the 4-toluene sulfonate uptake permease (TSUP) (TC 2.A.102) family.</text>
</comment>
<evidence type="ECO:0000256" key="6">
    <source>
        <dbReference type="RuleBase" id="RU363041"/>
    </source>
</evidence>
<dbReference type="PANTHER" id="PTHR43701">
    <property type="entry name" value="MEMBRANE TRANSPORTER PROTEIN MJ0441-RELATED"/>
    <property type="match status" value="1"/>
</dbReference>
<feature type="transmembrane region" description="Helical" evidence="6">
    <location>
        <begin position="73"/>
        <end position="95"/>
    </location>
</feature>
<evidence type="ECO:0000256" key="4">
    <source>
        <dbReference type="ARBA" id="ARBA00022989"/>
    </source>
</evidence>
<feature type="transmembrane region" description="Helical" evidence="6">
    <location>
        <begin position="191"/>
        <end position="208"/>
    </location>
</feature>
<feature type="transmembrane region" description="Helical" evidence="6">
    <location>
        <begin position="146"/>
        <end position="179"/>
    </location>
</feature>